<keyword evidence="4" id="KW-0812">Transmembrane</keyword>
<evidence type="ECO:0000256" key="4">
    <source>
        <dbReference type="ARBA" id="ARBA00022692"/>
    </source>
</evidence>
<evidence type="ECO:0000256" key="3">
    <source>
        <dbReference type="ARBA" id="ARBA00022452"/>
    </source>
</evidence>
<keyword evidence="5 8" id="KW-0732">Signal</keyword>
<name>A0A2S6NH53_RHOGL</name>
<evidence type="ECO:0000256" key="8">
    <source>
        <dbReference type="SAM" id="SignalP"/>
    </source>
</evidence>
<evidence type="ECO:0000256" key="5">
    <source>
        <dbReference type="ARBA" id="ARBA00022729"/>
    </source>
</evidence>
<evidence type="ECO:0000256" key="2">
    <source>
        <dbReference type="ARBA" id="ARBA00008163"/>
    </source>
</evidence>
<dbReference type="Pfam" id="PF03349">
    <property type="entry name" value="Toluene_X"/>
    <property type="match status" value="1"/>
</dbReference>
<dbReference type="GO" id="GO:0015483">
    <property type="term" value="F:long-chain fatty acid transporting porin activity"/>
    <property type="evidence" value="ECO:0007669"/>
    <property type="project" value="TreeGrafter"/>
</dbReference>
<protein>
    <recommendedName>
        <fullName evidence="11">Long-chain fatty acid transporter</fullName>
    </recommendedName>
</protein>
<comment type="similarity">
    <text evidence="2">Belongs to the OmpP1/FadL family.</text>
</comment>
<evidence type="ECO:0000313" key="10">
    <source>
        <dbReference type="Proteomes" id="UP000239724"/>
    </source>
</evidence>
<dbReference type="SUPFAM" id="SSF56935">
    <property type="entry name" value="Porins"/>
    <property type="match status" value="1"/>
</dbReference>
<evidence type="ECO:0000313" key="9">
    <source>
        <dbReference type="EMBL" id="PPQ33933.1"/>
    </source>
</evidence>
<evidence type="ECO:0008006" key="11">
    <source>
        <dbReference type="Google" id="ProtNLM"/>
    </source>
</evidence>
<keyword evidence="10" id="KW-1185">Reference proteome</keyword>
<dbReference type="PANTHER" id="PTHR35093:SF8">
    <property type="entry name" value="OUTER MEMBRANE PROTEIN NMB0088-RELATED"/>
    <property type="match status" value="1"/>
</dbReference>
<comment type="caution">
    <text evidence="9">The sequence shown here is derived from an EMBL/GenBank/DDBJ whole genome shotgun (WGS) entry which is preliminary data.</text>
</comment>
<keyword evidence="3" id="KW-1134">Transmembrane beta strand</keyword>
<gene>
    <name evidence="9" type="ORF">CCS01_12950</name>
</gene>
<accession>A0A2S6NH53</accession>
<dbReference type="Gene3D" id="2.40.160.60">
    <property type="entry name" value="Outer membrane protein transport protein (OMPP1/FadL/TodX)"/>
    <property type="match status" value="1"/>
</dbReference>
<keyword evidence="7" id="KW-0998">Cell outer membrane</keyword>
<dbReference type="PANTHER" id="PTHR35093">
    <property type="entry name" value="OUTER MEMBRANE PROTEIN NMB0088-RELATED"/>
    <property type="match status" value="1"/>
</dbReference>
<evidence type="ECO:0000256" key="6">
    <source>
        <dbReference type="ARBA" id="ARBA00023136"/>
    </source>
</evidence>
<dbReference type="AlphaFoldDB" id="A0A2S6NH53"/>
<feature type="signal peptide" evidence="8">
    <location>
        <begin position="1"/>
        <end position="27"/>
    </location>
</feature>
<proteinExistence type="inferred from homology"/>
<evidence type="ECO:0000256" key="1">
    <source>
        <dbReference type="ARBA" id="ARBA00004571"/>
    </source>
</evidence>
<keyword evidence="6" id="KW-0472">Membrane</keyword>
<dbReference type="OrthoDB" id="9922at2"/>
<dbReference type="EMBL" id="NHRY01000135">
    <property type="protein sequence ID" value="PPQ33933.1"/>
    <property type="molecule type" value="Genomic_DNA"/>
</dbReference>
<dbReference type="InterPro" id="IPR005017">
    <property type="entry name" value="OMPP1/FadL/TodX"/>
</dbReference>
<dbReference type="RefSeq" id="WP_104519269.1">
    <property type="nucleotide sequence ID" value="NZ_NHRY01000135.1"/>
</dbReference>
<evidence type="ECO:0000256" key="7">
    <source>
        <dbReference type="ARBA" id="ARBA00023237"/>
    </source>
</evidence>
<comment type="subcellular location">
    <subcellularLocation>
        <location evidence="1">Cell outer membrane</location>
        <topology evidence="1">Multi-pass membrane protein</topology>
    </subcellularLocation>
</comment>
<dbReference type="Proteomes" id="UP000239724">
    <property type="component" value="Unassembled WGS sequence"/>
</dbReference>
<organism evidence="9 10">
    <name type="scientific">Rhodopila globiformis</name>
    <name type="common">Rhodopseudomonas globiformis</name>
    <dbReference type="NCBI Taxonomy" id="1071"/>
    <lineage>
        <taxon>Bacteria</taxon>
        <taxon>Pseudomonadati</taxon>
        <taxon>Pseudomonadota</taxon>
        <taxon>Alphaproteobacteria</taxon>
        <taxon>Acetobacterales</taxon>
        <taxon>Acetobacteraceae</taxon>
        <taxon>Rhodopila</taxon>
    </lineage>
</organism>
<sequence>MKLKLRQVAAISALLIGSALLPNDGQATNGFFSNGYGGPSKASAGAGLTIGSNPLDLAQNPALGLEVGTVAGLCFTSFMPQRSVSIGNGNSPFAPLTPGTFNSKNPYFPILCGGYNNRISDTTSIGLITFANGGMDVHYGEPLFGGRVGFSTANTAIDMGQQFIALNVSHRVSDTVTVGFAPVFAMQRLSATGLEMFGPLSQAPQDLTGKGYNWSFGGGFKAGLLWQAQPWLDVGLAYQSEMYMSKFNSYRGLFAGGGSLNIPPTLSFGVGIKPMPGVTLLLEYERIFFGAIPSVANSGSWPFQGLIGASNGPGFGWQDVNIFRIGARWNVTPALTLRTGVSYATPSISSSSQVMFNILAPAVVSTHVAFGLSYKLSKHWGWTIAYMHAFENSLSGYAPTAFGGNPITLRMSQDEVATGFSYRF</sequence>
<dbReference type="GO" id="GO:0009279">
    <property type="term" value="C:cell outer membrane"/>
    <property type="evidence" value="ECO:0007669"/>
    <property type="project" value="UniProtKB-SubCell"/>
</dbReference>
<feature type="chain" id="PRO_5015522707" description="Long-chain fatty acid transporter" evidence="8">
    <location>
        <begin position="28"/>
        <end position="424"/>
    </location>
</feature>
<reference evidence="9 10" key="1">
    <citation type="journal article" date="2018" name="Arch. Microbiol.">
        <title>New insights into the metabolic potential of the phototrophic purple bacterium Rhodopila globiformis DSM 161(T) from its draft genome sequence and evidence for a vanadium-dependent nitrogenase.</title>
        <authorList>
            <person name="Imhoff J.F."/>
            <person name="Rahn T."/>
            <person name="Kunzel S."/>
            <person name="Neulinger S.C."/>
        </authorList>
    </citation>
    <scope>NUCLEOTIDE SEQUENCE [LARGE SCALE GENOMIC DNA]</scope>
    <source>
        <strain evidence="9 10">DSM 161</strain>
    </source>
</reference>